<reference evidence="2 3" key="1">
    <citation type="submission" date="2024-05" db="EMBL/GenBank/DDBJ databases">
        <authorList>
            <person name="Wallberg A."/>
        </authorList>
    </citation>
    <scope>NUCLEOTIDE SEQUENCE [LARGE SCALE GENOMIC DNA]</scope>
</reference>
<organism evidence="2 3">
    <name type="scientific">Meganyctiphanes norvegica</name>
    <name type="common">Northern krill</name>
    <name type="synonym">Thysanopoda norvegica</name>
    <dbReference type="NCBI Taxonomy" id="48144"/>
    <lineage>
        <taxon>Eukaryota</taxon>
        <taxon>Metazoa</taxon>
        <taxon>Ecdysozoa</taxon>
        <taxon>Arthropoda</taxon>
        <taxon>Crustacea</taxon>
        <taxon>Multicrustacea</taxon>
        <taxon>Malacostraca</taxon>
        <taxon>Eumalacostraca</taxon>
        <taxon>Eucarida</taxon>
        <taxon>Euphausiacea</taxon>
        <taxon>Euphausiidae</taxon>
        <taxon>Meganyctiphanes</taxon>
    </lineage>
</organism>
<keyword evidence="3" id="KW-1185">Reference proteome</keyword>
<protein>
    <submittedName>
        <fullName evidence="2">Uncharacterized protein</fullName>
    </submittedName>
</protein>
<evidence type="ECO:0000313" key="3">
    <source>
        <dbReference type="Proteomes" id="UP001497623"/>
    </source>
</evidence>
<name>A0AAV2R661_MEGNR</name>
<comment type="caution">
    <text evidence="2">The sequence shown here is derived from an EMBL/GenBank/DDBJ whole genome shotgun (WGS) entry which is preliminary data.</text>
</comment>
<dbReference type="Proteomes" id="UP001497623">
    <property type="component" value="Unassembled WGS sequence"/>
</dbReference>
<accession>A0AAV2R661</accession>
<feature type="region of interest" description="Disordered" evidence="1">
    <location>
        <begin position="985"/>
        <end position="1004"/>
    </location>
</feature>
<evidence type="ECO:0000313" key="2">
    <source>
        <dbReference type="EMBL" id="CAL4110915.1"/>
    </source>
</evidence>
<evidence type="ECO:0000256" key="1">
    <source>
        <dbReference type="SAM" id="MobiDB-lite"/>
    </source>
</evidence>
<sequence length="1735" mass="199212">MDNSSDHLNGNNINSEKDLNLVIPSNLPEQRQNKDQNVLNLVVRSNLLGRKQNRGQNDDLSIVVESNLPEEEQNKGQHKDINDVQGTEFENIEAIKLSAKNVNENTSVIGSYIGNENNAAQLNENNIHSEKELNLADQFNLLEERHNKTQNVLNLVVESSLLEGKQNIGQNNDLSITVESNLQEGKQNKGQNNDINTVRGTEIENIEGIRQSLENMNDNSAVIGPYIENENNSAHINENNFDSEHYLNLVVQSNSTEEQQNEGKNDNLNFSGESNLQEVEQIEDQNNDLNIVTESNSPEGEQNRGKINNFNTVRGDEFEKSNEPAPTITFKPICNIDICITSPTVDEKEENNGFNKSKGVVDIRALIQEETDSHHQEQNHKHNKYSEVIQNMVKDAMVDTGINEAEISHFGHDTIIFKTEVNPNQNNIDIPNEKEKENIDINNFAVINGTEIFNSSDKIAEIDNKEKGYIDVNNATAINDPELFNNSGKIAKMDNEKENDYIDVNNSTVINDDTEVFNNSEGIAEINNEEEITIMKNDDYIDITSNNLIIDCINANSVEHNILCNNAQEKIESCMENTNKSSVSIDMENKDKNDDSGICKDKIDETKKKEFDICSTLISLQNIQSNENHKYIDRQKNEIFDNEEENIKTDCKEHTMSSVLAISENQSEAREYENTNIDKNNVNINTTINSPKGFNEIPSGEKNYNCTDNKQGTQDYVESLDMYMDSKQEKECKVNKIDTLHFDDILETKLDSNSHEHMDGRHEISQHLNYIDNTKFQETEGDIDKIENESDHYHKEITENLENLMKSNDDISNDTVDNSFFKSSKEELNKPMEGIINWEYVDEDNDQNELALSSIDVDNVVHSNNIWAFENCSNFSTMKSSSEDNDLIKDVVNPNTQDIINADLKSDVHIIMDDSNPDEISNNINNQTLNDEFDIIEIDEISIGLRESVIDQAETSVSIEQHKDAETDVDTIESFSDYIERKTREIQEEQERKAKEQEEEKQGQLMRDLDVALERILRRMEETTSNNLENTDQYSLGIDDEIAERREELQEIINDGLMGIMKREQIEKRENVEKREHKGRRRGILKVQDSIPDVIPEEIEIDRIVELAINEMANSELFERDEKVQRMSAMQSLDNASSLDEDSIFDTKEEETTLKSEIRKIQKEFDDTFVKYESDSENLKNSESEVIKSYYNKLCKSDCTPKPINFVENRESEDNLCKIYSEKIKEPPLSEENQYKEASKSFEDLILEENVIASRSKANTIINEKEHFFCDSENDSRADIKENMEHPLQVSTFCSDERDLMVDLGENCNNKKPVFAYYGDKNHSKLDIEDKSEKKEHVSGFFKDESGLGVDLEKKKENRFQTTKRVHDENDLKDVLKDNSENLAHDSRFCDDEKDLRVDIKCNSENKLLFSELCEKENVLKVDLKENFENHFKPSEFCENDTLEKNVQGPNVCHDEHIDTNVINGNGRNYKESEQPVPVYEVQPLLSEERAEEQVFVSLGGKLSFELEKEEISKNGPEKGCINYGYLESEIDSISKVTTAALPNVNYQLEEDTLNERNIDLCLEISNNVKINTNELYNIDLEQGTSIQKPVRGKKENKKYLKTEEKGNLEDSLNNVKSIINSIKKNEDEYMLENRVENLNKIKLKKEKVNTNKDRENTMQNCIIYIKDDKVYSTDNETDNSTRFKEAGIIINGVRKDIERNKSPLQKETAIEKEKKEMEEALDLNHYDKSCCKIC</sequence>
<dbReference type="EMBL" id="CAXKWB010014527">
    <property type="protein sequence ID" value="CAL4110915.1"/>
    <property type="molecule type" value="Genomic_DNA"/>
</dbReference>
<proteinExistence type="predicted"/>
<gene>
    <name evidence="2" type="ORF">MNOR_LOCUS19504</name>
</gene>